<gene>
    <name evidence="1" type="ordered locus">Rfer_4293</name>
</gene>
<dbReference type="EMBL" id="CP000268">
    <property type="protein sequence ID" value="ABD71979.1"/>
    <property type="molecule type" value="Genomic_DNA"/>
</dbReference>
<dbReference type="KEGG" id="rfr:Rfer_4293"/>
<protein>
    <submittedName>
        <fullName evidence="1">Uncharacterized protein</fullName>
    </submittedName>
</protein>
<reference evidence="2" key="1">
    <citation type="submission" date="2006-02" db="EMBL/GenBank/DDBJ databases">
        <title>Complete sequence of plasmid 1 of Rhodoferax ferrireducens DSM 15236.</title>
        <authorList>
            <person name="Copeland A."/>
            <person name="Lucas S."/>
            <person name="Lapidus A."/>
            <person name="Barry K."/>
            <person name="Detter J.C."/>
            <person name="Glavina del Rio T."/>
            <person name="Hammon N."/>
            <person name="Israni S."/>
            <person name="Pitluck S."/>
            <person name="Brettin T."/>
            <person name="Bruce D."/>
            <person name="Han C."/>
            <person name="Tapia R."/>
            <person name="Gilna P."/>
            <person name="Kiss H."/>
            <person name="Schmutz J."/>
            <person name="Larimer F."/>
            <person name="Land M."/>
            <person name="Kyrpides N."/>
            <person name="Ivanova N."/>
            <person name="Richardson P."/>
        </authorList>
    </citation>
    <scope>NUCLEOTIDE SEQUENCE [LARGE SCALE GENOMIC DNA]</scope>
    <source>
        <strain evidence="2">ATCC BAA-621 / DSM 15236 / T118</strain>
        <plasmid evidence="2">Plasmid pDSM15236</plasmid>
    </source>
</reference>
<dbReference type="AlphaFoldDB" id="Q21QG6"/>
<dbReference type="Proteomes" id="UP000008332">
    <property type="component" value="Plasmid unnamed1"/>
</dbReference>
<evidence type="ECO:0000313" key="2">
    <source>
        <dbReference type="Proteomes" id="UP000008332"/>
    </source>
</evidence>
<accession>Q21QG6</accession>
<name>Q21QG6_ALBFT</name>
<proteinExistence type="predicted"/>
<geneLocation type="plasmid" evidence="2">
    <name>pDSM15236</name>
</geneLocation>
<evidence type="ECO:0000313" key="1">
    <source>
        <dbReference type="EMBL" id="ABD71979.1"/>
    </source>
</evidence>
<organism evidence="1 2">
    <name type="scientific">Albidiferax ferrireducens (strain ATCC BAA-621 / DSM 15236 / T118)</name>
    <name type="common">Rhodoferax ferrireducens</name>
    <dbReference type="NCBI Taxonomy" id="338969"/>
    <lineage>
        <taxon>Bacteria</taxon>
        <taxon>Pseudomonadati</taxon>
        <taxon>Pseudomonadota</taxon>
        <taxon>Betaproteobacteria</taxon>
        <taxon>Burkholderiales</taxon>
        <taxon>Comamonadaceae</taxon>
        <taxon>Rhodoferax</taxon>
    </lineage>
</organism>
<dbReference type="HOGENOM" id="CLU_2248010_0_0_4"/>
<keyword evidence="2" id="KW-1185">Reference proteome</keyword>
<sequence>MLTGSLIGCRGRLGRLNGDWVMRHDTQHIIIWELEYRHHQDQVPDLVFKAAHGGYFLHQSRSLPIPGKNAIQSDANKPPIPAPTLPVILIQNRQSALLHNTPKA</sequence>
<keyword evidence="1" id="KW-0614">Plasmid</keyword>